<protein>
    <recommendedName>
        <fullName evidence="2">Alpha/beta hydrolase fold-3 domain-containing protein</fullName>
    </recommendedName>
</protein>
<dbReference type="GeneID" id="83197013"/>
<dbReference type="GO" id="GO:0017000">
    <property type="term" value="P:antibiotic biosynthetic process"/>
    <property type="evidence" value="ECO:0007669"/>
    <property type="project" value="UniProtKB-ARBA"/>
</dbReference>
<dbReference type="GO" id="GO:0016787">
    <property type="term" value="F:hydrolase activity"/>
    <property type="evidence" value="ECO:0007669"/>
    <property type="project" value="UniProtKB-KW"/>
</dbReference>
<name>A0A9W9TYE0_9EURO</name>
<dbReference type="InterPro" id="IPR013094">
    <property type="entry name" value="AB_hydrolase_3"/>
</dbReference>
<dbReference type="InterPro" id="IPR029058">
    <property type="entry name" value="AB_hydrolase_fold"/>
</dbReference>
<dbReference type="Gene3D" id="3.40.50.1820">
    <property type="entry name" value="alpha/beta hydrolase"/>
    <property type="match status" value="1"/>
</dbReference>
<evidence type="ECO:0000313" key="4">
    <source>
        <dbReference type="Proteomes" id="UP001150941"/>
    </source>
</evidence>
<dbReference type="InterPro" id="IPR050300">
    <property type="entry name" value="GDXG_lipolytic_enzyme"/>
</dbReference>
<evidence type="ECO:0000313" key="3">
    <source>
        <dbReference type="EMBL" id="KAJ5248962.1"/>
    </source>
</evidence>
<organism evidence="3 4">
    <name type="scientific">Penicillium chermesinum</name>
    <dbReference type="NCBI Taxonomy" id="63820"/>
    <lineage>
        <taxon>Eukaryota</taxon>
        <taxon>Fungi</taxon>
        <taxon>Dikarya</taxon>
        <taxon>Ascomycota</taxon>
        <taxon>Pezizomycotina</taxon>
        <taxon>Eurotiomycetes</taxon>
        <taxon>Eurotiomycetidae</taxon>
        <taxon>Eurotiales</taxon>
        <taxon>Aspergillaceae</taxon>
        <taxon>Penicillium</taxon>
    </lineage>
</organism>
<sequence>MTSTSVTRSPLDPGLAEVHNSLSADSQISTPEQIEARRKDLAFRLEDVIRGKEDTAPGFLHVHPGGFVGGNRFIGVGGILSWVEVFGAVIVSAEYRLAPEHPQPAQLEDSYAALLWFTSHAEELSVDLNHIFVIGASAGGNLAAGVTLLARDRAGPKIRGQLLAYPVLEENYSVSSFEQYGNMAPWTAANSYDAFEYALGKHREHANGYTLPLRMKDLTGLPPTFIDVGEADVVRDEDVKYASELWKAGVSTELHVWPGAWHGFDVYMPAAPISQKAVKIRGEWVRRLLKGQ</sequence>
<proteinExistence type="predicted"/>
<dbReference type="AlphaFoldDB" id="A0A9W9TYE0"/>
<keyword evidence="4" id="KW-1185">Reference proteome</keyword>
<dbReference type="RefSeq" id="XP_058335741.1">
    <property type="nucleotide sequence ID" value="XM_058469710.1"/>
</dbReference>
<accession>A0A9W9TYE0</accession>
<gene>
    <name evidence="3" type="ORF">N7468_000413</name>
</gene>
<dbReference type="Proteomes" id="UP001150941">
    <property type="component" value="Unassembled WGS sequence"/>
</dbReference>
<evidence type="ECO:0000256" key="1">
    <source>
        <dbReference type="ARBA" id="ARBA00022801"/>
    </source>
</evidence>
<dbReference type="SUPFAM" id="SSF53474">
    <property type="entry name" value="alpha/beta-Hydrolases"/>
    <property type="match status" value="1"/>
</dbReference>
<comment type="caution">
    <text evidence="3">The sequence shown here is derived from an EMBL/GenBank/DDBJ whole genome shotgun (WGS) entry which is preliminary data.</text>
</comment>
<reference evidence="3" key="2">
    <citation type="journal article" date="2023" name="IMA Fungus">
        <title>Comparative genomic study of the Penicillium genus elucidates a diverse pangenome and 15 lateral gene transfer events.</title>
        <authorList>
            <person name="Petersen C."/>
            <person name="Sorensen T."/>
            <person name="Nielsen M.R."/>
            <person name="Sondergaard T.E."/>
            <person name="Sorensen J.L."/>
            <person name="Fitzpatrick D.A."/>
            <person name="Frisvad J.C."/>
            <person name="Nielsen K.L."/>
        </authorList>
    </citation>
    <scope>NUCLEOTIDE SEQUENCE</scope>
    <source>
        <strain evidence="3">IBT 19713</strain>
    </source>
</reference>
<dbReference type="OrthoDB" id="433474at2759"/>
<keyword evidence="1" id="KW-0378">Hydrolase</keyword>
<dbReference type="EMBL" id="JAPQKS010000001">
    <property type="protein sequence ID" value="KAJ5248962.1"/>
    <property type="molecule type" value="Genomic_DNA"/>
</dbReference>
<dbReference type="PANTHER" id="PTHR48081">
    <property type="entry name" value="AB HYDROLASE SUPERFAMILY PROTEIN C4A8.06C"/>
    <property type="match status" value="1"/>
</dbReference>
<evidence type="ECO:0000259" key="2">
    <source>
        <dbReference type="Pfam" id="PF07859"/>
    </source>
</evidence>
<dbReference type="Pfam" id="PF07859">
    <property type="entry name" value="Abhydrolase_3"/>
    <property type="match status" value="1"/>
</dbReference>
<feature type="domain" description="Alpha/beta hydrolase fold-3" evidence="2">
    <location>
        <begin position="60"/>
        <end position="264"/>
    </location>
</feature>
<dbReference type="PANTHER" id="PTHR48081:SF8">
    <property type="entry name" value="ALPHA_BETA HYDROLASE FOLD-3 DOMAIN-CONTAINING PROTEIN-RELATED"/>
    <property type="match status" value="1"/>
</dbReference>
<reference evidence="3" key="1">
    <citation type="submission" date="2022-11" db="EMBL/GenBank/DDBJ databases">
        <authorList>
            <person name="Petersen C."/>
        </authorList>
    </citation>
    <scope>NUCLEOTIDE SEQUENCE</scope>
    <source>
        <strain evidence="3">IBT 19713</strain>
    </source>
</reference>
<dbReference type="GO" id="GO:0072330">
    <property type="term" value="P:monocarboxylic acid biosynthetic process"/>
    <property type="evidence" value="ECO:0007669"/>
    <property type="project" value="UniProtKB-ARBA"/>
</dbReference>